<evidence type="ECO:0000313" key="1">
    <source>
        <dbReference type="EMBL" id="TGY77958.1"/>
    </source>
</evidence>
<name>A0AC61RKS8_9BACT</name>
<proteinExistence type="predicted"/>
<organism evidence="1 2">
    <name type="scientific">Lepagella muris</name>
    <dbReference type="NCBI Taxonomy" id="3032870"/>
    <lineage>
        <taxon>Bacteria</taxon>
        <taxon>Pseudomonadati</taxon>
        <taxon>Bacteroidota</taxon>
        <taxon>Bacteroidia</taxon>
        <taxon>Bacteroidales</taxon>
        <taxon>Muribaculaceae</taxon>
        <taxon>Lepagella</taxon>
    </lineage>
</organism>
<keyword evidence="2" id="KW-1185">Reference proteome</keyword>
<accession>A0AC61RKS8</accession>
<sequence>MALEKGDGKDSIYTNLTVQPAEESDFLENCMEFCNFTFDFERCDIRFDIKIVTACAVEINNCFFRENKYLLPIWINYGGEKKKVGLNKGQFRLLDKYEWSLDNFNNLI</sequence>
<reference evidence="1" key="1">
    <citation type="submission" date="2019-04" db="EMBL/GenBank/DDBJ databases">
        <title>Microbes associate with the intestines of laboratory mice.</title>
        <authorList>
            <person name="Navarre W."/>
            <person name="Wong E."/>
            <person name="Huang K."/>
            <person name="Tropini C."/>
            <person name="Ng K."/>
            <person name="Yu B."/>
        </authorList>
    </citation>
    <scope>NUCLEOTIDE SEQUENCE</scope>
    <source>
        <strain evidence="1">NM04_E33</strain>
    </source>
</reference>
<comment type="caution">
    <text evidence="1">The sequence shown here is derived from an EMBL/GenBank/DDBJ whole genome shotgun (WGS) entry which is preliminary data.</text>
</comment>
<dbReference type="EMBL" id="SRYB01000018">
    <property type="protein sequence ID" value="TGY77958.1"/>
    <property type="molecule type" value="Genomic_DNA"/>
</dbReference>
<protein>
    <submittedName>
        <fullName evidence="1">Uncharacterized protein</fullName>
    </submittedName>
</protein>
<gene>
    <name evidence="1" type="ORF">E5331_12310</name>
</gene>
<dbReference type="Proteomes" id="UP000306319">
    <property type="component" value="Unassembled WGS sequence"/>
</dbReference>
<evidence type="ECO:0000313" key="2">
    <source>
        <dbReference type="Proteomes" id="UP000306319"/>
    </source>
</evidence>